<evidence type="ECO:0000256" key="10">
    <source>
        <dbReference type="RuleBase" id="RU000594"/>
    </source>
</evidence>
<dbReference type="AlphaFoldDB" id="A0A833HRC9"/>
<evidence type="ECO:0000256" key="1">
    <source>
        <dbReference type="ARBA" id="ARBA00006139"/>
    </source>
</evidence>
<keyword evidence="2 9" id="KW-1003">Cell membrane</keyword>
<keyword evidence="8 9" id="KW-0472">Membrane</keyword>
<dbReference type="EMBL" id="WBZB01000004">
    <property type="protein sequence ID" value="KAB3533152.1"/>
    <property type="molecule type" value="Genomic_DNA"/>
</dbReference>
<dbReference type="Proteomes" id="UP000465601">
    <property type="component" value="Unassembled WGS sequence"/>
</dbReference>
<dbReference type="UniPathway" id="UPA00665"/>
<evidence type="ECO:0000256" key="3">
    <source>
        <dbReference type="ARBA" id="ARBA00022670"/>
    </source>
</evidence>
<comment type="catalytic activity">
    <reaction evidence="9 10">
        <text>Release of signal peptides from bacterial membrane prolipoproteins. Hydrolyzes -Xaa-Yaa-Zaa-|-(S,diacylglyceryl)Cys-, in which Xaa is hydrophobic (preferably Leu), and Yaa (Ala or Ser) and Zaa (Gly or Ala) have small, neutral side chains.</text>
        <dbReference type="EC" id="3.4.23.36"/>
    </reaction>
</comment>
<dbReference type="GO" id="GO:0006508">
    <property type="term" value="P:proteolysis"/>
    <property type="evidence" value="ECO:0007669"/>
    <property type="project" value="UniProtKB-KW"/>
</dbReference>
<dbReference type="RefSeq" id="WP_151864477.1">
    <property type="nucleotide sequence ID" value="NZ_WBZB01000004.1"/>
</dbReference>
<evidence type="ECO:0000256" key="7">
    <source>
        <dbReference type="ARBA" id="ARBA00022989"/>
    </source>
</evidence>
<dbReference type="PANTHER" id="PTHR33695:SF1">
    <property type="entry name" value="LIPOPROTEIN SIGNAL PEPTIDASE"/>
    <property type="match status" value="1"/>
</dbReference>
<feature type="transmembrane region" description="Helical" evidence="9">
    <location>
        <begin position="57"/>
        <end position="75"/>
    </location>
</feature>
<gene>
    <name evidence="9 12" type="primary">lspA</name>
    <name evidence="12" type="ORF">F8153_00965</name>
</gene>
<comment type="similarity">
    <text evidence="1 9 11">Belongs to the peptidase A8 family.</text>
</comment>
<dbReference type="PROSITE" id="PS00855">
    <property type="entry name" value="SPASE_II"/>
    <property type="match status" value="1"/>
</dbReference>
<evidence type="ECO:0000256" key="6">
    <source>
        <dbReference type="ARBA" id="ARBA00022801"/>
    </source>
</evidence>
<dbReference type="NCBIfam" id="TIGR00077">
    <property type="entry name" value="lspA"/>
    <property type="match status" value="1"/>
</dbReference>
<comment type="caution">
    <text evidence="9">Lacks conserved residue(s) required for the propagation of feature annotation.</text>
</comment>
<evidence type="ECO:0000256" key="11">
    <source>
        <dbReference type="RuleBase" id="RU004181"/>
    </source>
</evidence>
<dbReference type="InterPro" id="IPR001872">
    <property type="entry name" value="Peptidase_A8"/>
</dbReference>
<sequence>MAYLIVLIVLILDQITKLWAINSLKPIESIAVIPKIFHLTYVENSGAAFGILQNQKLFFIFATTLIVVGIIIFISKNKKLFLTMKLGLSLIMAGAIGNLIDRIRFSYVVDFFDFKIWPVFNIADISIVIGALLVSYLIIRYDSFSPKEL</sequence>
<evidence type="ECO:0000256" key="2">
    <source>
        <dbReference type="ARBA" id="ARBA00022475"/>
    </source>
</evidence>
<keyword evidence="13" id="KW-1185">Reference proteome</keyword>
<evidence type="ECO:0000313" key="13">
    <source>
        <dbReference type="Proteomes" id="UP000465601"/>
    </source>
</evidence>
<protein>
    <recommendedName>
        <fullName evidence="9">Lipoprotein signal peptidase</fullName>
        <ecNumber evidence="9">3.4.23.36</ecNumber>
    </recommendedName>
    <alternativeName>
        <fullName evidence="9">Prolipoprotein signal peptidase</fullName>
    </alternativeName>
    <alternativeName>
        <fullName evidence="9">Signal peptidase II</fullName>
        <shortName evidence="9">SPase II</shortName>
    </alternativeName>
</protein>
<dbReference type="PRINTS" id="PR00781">
    <property type="entry name" value="LIPOSIGPTASE"/>
</dbReference>
<evidence type="ECO:0000313" key="12">
    <source>
        <dbReference type="EMBL" id="KAB3533152.1"/>
    </source>
</evidence>
<reference evidence="12 13" key="1">
    <citation type="submission" date="2019-10" db="EMBL/GenBank/DDBJ databases">
        <title>Alkaliphilus serpentinus sp. nov. and Alkaliphilus pronyensis sp. nov., two novel anaerobic alkaliphilic species isolated from the serpentinized-hosted hydrothermal field of the Prony Bay (New Caledonia).</title>
        <authorList>
            <person name="Postec A."/>
        </authorList>
    </citation>
    <scope>NUCLEOTIDE SEQUENCE [LARGE SCALE GENOMIC DNA]</scope>
    <source>
        <strain evidence="12 13">LacT</strain>
    </source>
</reference>
<feature type="transmembrane region" description="Helical" evidence="9">
    <location>
        <begin position="120"/>
        <end position="139"/>
    </location>
</feature>
<evidence type="ECO:0000256" key="8">
    <source>
        <dbReference type="ARBA" id="ARBA00023136"/>
    </source>
</evidence>
<keyword evidence="6 9" id="KW-0378">Hydrolase</keyword>
<dbReference type="PANTHER" id="PTHR33695">
    <property type="entry name" value="LIPOPROTEIN SIGNAL PEPTIDASE"/>
    <property type="match status" value="1"/>
</dbReference>
<dbReference type="OrthoDB" id="9810259at2"/>
<accession>A0A833HRC9</accession>
<feature type="active site" evidence="9">
    <location>
        <position position="124"/>
    </location>
</feature>
<keyword evidence="7 9" id="KW-1133">Transmembrane helix</keyword>
<feature type="active site" evidence="9">
    <location>
        <position position="110"/>
    </location>
</feature>
<proteinExistence type="inferred from homology"/>
<dbReference type="Pfam" id="PF01252">
    <property type="entry name" value="Peptidase_A8"/>
    <property type="match status" value="1"/>
</dbReference>
<evidence type="ECO:0000256" key="9">
    <source>
        <dbReference type="HAMAP-Rule" id="MF_00161"/>
    </source>
</evidence>
<keyword evidence="3 9" id="KW-0645">Protease</keyword>
<dbReference type="GO" id="GO:0004190">
    <property type="term" value="F:aspartic-type endopeptidase activity"/>
    <property type="evidence" value="ECO:0007669"/>
    <property type="project" value="UniProtKB-UniRule"/>
</dbReference>
<dbReference type="EC" id="3.4.23.36" evidence="9"/>
<feature type="transmembrane region" description="Helical" evidence="9">
    <location>
        <begin position="82"/>
        <end position="100"/>
    </location>
</feature>
<comment type="subcellular location">
    <subcellularLocation>
        <location evidence="9">Cell membrane</location>
        <topology evidence="9">Multi-pass membrane protein</topology>
    </subcellularLocation>
</comment>
<dbReference type="GO" id="GO:0005886">
    <property type="term" value="C:plasma membrane"/>
    <property type="evidence" value="ECO:0007669"/>
    <property type="project" value="UniProtKB-SubCell"/>
</dbReference>
<comment type="pathway">
    <text evidence="9">Protein modification; lipoprotein biosynthesis (signal peptide cleavage).</text>
</comment>
<comment type="caution">
    <text evidence="12">The sequence shown here is derived from an EMBL/GenBank/DDBJ whole genome shotgun (WGS) entry which is preliminary data.</text>
</comment>
<dbReference type="HAMAP" id="MF_00161">
    <property type="entry name" value="LspA"/>
    <property type="match status" value="1"/>
</dbReference>
<organism evidence="12 13">
    <name type="scientific">Alkaliphilus serpentinus</name>
    <dbReference type="NCBI Taxonomy" id="1482731"/>
    <lineage>
        <taxon>Bacteria</taxon>
        <taxon>Bacillati</taxon>
        <taxon>Bacillota</taxon>
        <taxon>Clostridia</taxon>
        <taxon>Peptostreptococcales</taxon>
        <taxon>Natronincolaceae</taxon>
        <taxon>Alkaliphilus</taxon>
    </lineage>
</organism>
<comment type="function">
    <text evidence="9 10">This protein specifically catalyzes the removal of signal peptides from prolipoproteins.</text>
</comment>
<keyword evidence="5 9" id="KW-0064">Aspartyl protease</keyword>
<name>A0A833HRC9_9FIRM</name>
<keyword evidence="4 9" id="KW-0812">Transmembrane</keyword>
<evidence type="ECO:0000256" key="5">
    <source>
        <dbReference type="ARBA" id="ARBA00022750"/>
    </source>
</evidence>
<evidence type="ECO:0000256" key="4">
    <source>
        <dbReference type="ARBA" id="ARBA00022692"/>
    </source>
</evidence>